<keyword evidence="1" id="KW-1133">Transmembrane helix</keyword>
<protein>
    <recommendedName>
        <fullName evidence="4">Type II secretion system protein GspF domain-containing protein</fullName>
    </recommendedName>
</protein>
<feature type="transmembrane region" description="Helical" evidence="1">
    <location>
        <begin position="131"/>
        <end position="153"/>
    </location>
</feature>
<evidence type="ECO:0000313" key="2">
    <source>
        <dbReference type="EMBL" id="SFB02667.1"/>
    </source>
</evidence>
<organism evidence="2 3">
    <name type="scientific">Acetitomaculum ruminis DSM 5522</name>
    <dbReference type="NCBI Taxonomy" id="1120918"/>
    <lineage>
        <taxon>Bacteria</taxon>
        <taxon>Bacillati</taxon>
        <taxon>Bacillota</taxon>
        <taxon>Clostridia</taxon>
        <taxon>Lachnospirales</taxon>
        <taxon>Lachnospiraceae</taxon>
        <taxon>Acetitomaculum</taxon>
    </lineage>
</organism>
<gene>
    <name evidence="2" type="ORF">SAMN05216249_10751</name>
</gene>
<dbReference type="Proteomes" id="UP000198838">
    <property type="component" value="Unassembled WGS sequence"/>
</dbReference>
<reference evidence="2 3" key="1">
    <citation type="submission" date="2016-10" db="EMBL/GenBank/DDBJ databases">
        <authorList>
            <person name="de Groot N.N."/>
        </authorList>
    </citation>
    <scope>NUCLEOTIDE SEQUENCE [LARGE SCALE GENOMIC DNA]</scope>
    <source>
        <strain evidence="2 3">DSM 5522</strain>
    </source>
</reference>
<sequence length="424" mass="48595">MRNEKKLGEIKKAFENENFYMEQVICSFKKSGKISSALQDVLMVCENSERECISEALKFIGNGKYEKELYKEALEIIEKKYNSWLVKSIHSLMISVELTGGDFNYSLDILEEQRKIWIKSQNTLMYEKKQILNKVIISVGISYFLGAFSIHLIPDNEKILKIAFAQWAGFLMVISNIIIYLRADKKMCQKKKIKAKDSQKLMLKYYEKIRMKDKKGLFVSLAISLTVLIFAVITAILNYKNLALILSVMSIFIGLSDILGMKIAKNKVKEEISKEFELWLVQLSLLLQRNNVSISIFESINTAGPILKCELKKLWEQIQENPGKIEPYNDFCKDLSNGQINNTMKLLYSLEETGAIQKDKQLSTIMDRMANMSNMKNATKNENLKVKMSVYYLLPMLSAAFKLMADMSLFLGSYLSNLGGFLNG</sequence>
<feature type="transmembrane region" description="Helical" evidence="1">
    <location>
        <begin position="217"/>
        <end position="237"/>
    </location>
</feature>
<accession>A0A1I0XPQ6</accession>
<dbReference type="AlphaFoldDB" id="A0A1I0XPQ6"/>
<dbReference type="STRING" id="1120918.SAMN05216249_10751"/>
<dbReference type="EMBL" id="FOJY01000007">
    <property type="protein sequence ID" value="SFB02667.1"/>
    <property type="molecule type" value="Genomic_DNA"/>
</dbReference>
<keyword evidence="1" id="KW-0812">Transmembrane</keyword>
<feature type="transmembrane region" description="Helical" evidence="1">
    <location>
        <begin position="390"/>
        <end position="415"/>
    </location>
</feature>
<dbReference type="RefSeq" id="WP_092871719.1">
    <property type="nucleotide sequence ID" value="NZ_FOJY01000007.1"/>
</dbReference>
<keyword evidence="3" id="KW-1185">Reference proteome</keyword>
<evidence type="ECO:0000313" key="3">
    <source>
        <dbReference type="Proteomes" id="UP000198838"/>
    </source>
</evidence>
<proteinExistence type="predicted"/>
<feature type="transmembrane region" description="Helical" evidence="1">
    <location>
        <begin position="159"/>
        <end position="181"/>
    </location>
</feature>
<evidence type="ECO:0008006" key="4">
    <source>
        <dbReference type="Google" id="ProtNLM"/>
    </source>
</evidence>
<name>A0A1I0XPQ6_9FIRM</name>
<evidence type="ECO:0000256" key="1">
    <source>
        <dbReference type="SAM" id="Phobius"/>
    </source>
</evidence>
<keyword evidence="1" id="KW-0472">Membrane</keyword>
<feature type="transmembrane region" description="Helical" evidence="1">
    <location>
        <begin position="243"/>
        <end position="264"/>
    </location>
</feature>
<dbReference type="OrthoDB" id="1652083at2"/>